<dbReference type="EMBL" id="FMUR01000013">
    <property type="protein sequence ID" value="SCY34108.1"/>
    <property type="molecule type" value="Genomic_DNA"/>
</dbReference>
<name>A0A1G5F643_9FIRM</name>
<dbReference type="RefSeq" id="WP_074462754.1">
    <property type="nucleotide sequence ID" value="NZ_FMUR01000013.1"/>
</dbReference>
<organism evidence="3 4">
    <name type="scientific">Butyrivibrio hungatei</name>
    <dbReference type="NCBI Taxonomy" id="185008"/>
    <lineage>
        <taxon>Bacteria</taxon>
        <taxon>Bacillati</taxon>
        <taxon>Bacillota</taxon>
        <taxon>Clostridia</taxon>
        <taxon>Lachnospirales</taxon>
        <taxon>Lachnospiraceae</taxon>
        <taxon>Butyrivibrio</taxon>
    </lineage>
</organism>
<dbReference type="STRING" id="185008.bhn_I0236"/>
<dbReference type="CDD" id="cd02440">
    <property type="entry name" value="AdoMet_MTases"/>
    <property type="match status" value="1"/>
</dbReference>
<dbReference type="InterPro" id="IPR025714">
    <property type="entry name" value="Methyltranfer_dom"/>
</dbReference>
<accession>A0A1G5F643</accession>
<keyword evidence="1" id="KW-1133">Transmembrane helix</keyword>
<dbReference type="PANTHER" id="PTHR45277:SF1">
    <property type="entry name" value="EXPRESSED PROTEIN"/>
    <property type="match status" value="1"/>
</dbReference>
<dbReference type="OrthoDB" id="43862at2"/>
<evidence type="ECO:0000256" key="1">
    <source>
        <dbReference type="SAM" id="Phobius"/>
    </source>
</evidence>
<feature type="transmembrane region" description="Helical" evidence="1">
    <location>
        <begin position="12"/>
        <end position="34"/>
    </location>
</feature>
<dbReference type="InterPro" id="IPR029063">
    <property type="entry name" value="SAM-dependent_MTases_sf"/>
</dbReference>
<keyword evidence="3" id="KW-0489">Methyltransferase</keyword>
<dbReference type="Pfam" id="PF13847">
    <property type="entry name" value="Methyltransf_31"/>
    <property type="match status" value="1"/>
</dbReference>
<feature type="transmembrane region" description="Helical" evidence="1">
    <location>
        <begin position="40"/>
        <end position="62"/>
    </location>
</feature>
<evidence type="ECO:0000313" key="3">
    <source>
        <dbReference type="EMBL" id="SCY34108.1"/>
    </source>
</evidence>
<dbReference type="AlphaFoldDB" id="A0A1G5F643"/>
<evidence type="ECO:0000259" key="2">
    <source>
        <dbReference type="Pfam" id="PF13847"/>
    </source>
</evidence>
<evidence type="ECO:0000313" key="4">
    <source>
        <dbReference type="Proteomes" id="UP000183047"/>
    </source>
</evidence>
<keyword evidence="4" id="KW-1185">Reference proteome</keyword>
<dbReference type="SUPFAM" id="SSF53335">
    <property type="entry name" value="S-adenosyl-L-methionine-dependent methyltransferases"/>
    <property type="match status" value="1"/>
</dbReference>
<dbReference type="Gene3D" id="3.40.50.150">
    <property type="entry name" value="Vaccinia Virus protein VP39"/>
    <property type="match status" value="1"/>
</dbReference>
<dbReference type="GO" id="GO:0032259">
    <property type="term" value="P:methylation"/>
    <property type="evidence" value="ECO:0007669"/>
    <property type="project" value="UniProtKB-KW"/>
</dbReference>
<proteinExistence type="predicted"/>
<gene>
    <name evidence="3" type="ORF">SAMN02910451_02247</name>
</gene>
<reference evidence="4" key="1">
    <citation type="submission" date="2016-10" db="EMBL/GenBank/DDBJ databases">
        <authorList>
            <person name="Varghese N."/>
            <person name="Submissions S."/>
        </authorList>
    </citation>
    <scope>NUCLEOTIDE SEQUENCE [LARGE SCALE GENOMIC DNA]</scope>
    <source>
        <strain evidence="4">XBD2006</strain>
    </source>
</reference>
<dbReference type="Proteomes" id="UP000183047">
    <property type="component" value="Unassembled WGS sequence"/>
</dbReference>
<protein>
    <submittedName>
        <fullName evidence="3">Methyltransferase domain-containing protein</fullName>
    </submittedName>
</protein>
<dbReference type="GO" id="GO:0008168">
    <property type="term" value="F:methyltransferase activity"/>
    <property type="evidence" value="ECO:0007669"/>
    <property type="project" value="UniProtKB-KW"/>
</dbReference>
<keyword evidence="1" id="KW-0472">Membrane</keyword>
<keyword evidence="1" id="KW-0812">Transmembrane</keyword>
<feature type="domain" description="Methyltransferase" evidence="2">
    <location>
        <begin position="89"/>
        <end position="207"/>
    </location>
</feature>
<dbReference type="PANTHER" id="PTHR45277">
    <property type="entry name" value="EXPRESSED PROTEIN"/>
    <property type="match status" value="1"/>
</dbReference>
<sequence>MKANYKNWMPKGMIKGALISTVVLCVLTCLVGIGTIVGKILLALTILSAFMTIWMFLMYRAFSYNGKRQMSKQIIEGVSSYMKIPDGGVGLDVGCGSAALTIACAKKNPNARMIGIDRWGKEYASFSKNLCESNASAEGVSNTTFQQGDAVKLDFGDETFDAVTSNYVYHNIPSKDRQAILLETLRTLKKGGTFAIHDIMSKSKYGDMESFAKKLKDMGYEQVRLIDTTNGMFMSKWEASWMGLSGSTLLIGKK</sequence>
<keyword evidence="3" id="KW-0808">Transferase</keyword>